<dbReference type="GO" id="GO:0003677">
    <property type="term" value="F:DNA binding"/>
    <property type="evidence" value="ECO:0007669"/>
    <property type="project" value="UniProtKB-KW"/>
</dbReference>
<protein>
    <submittedName>
        <fullName evidence="3">DNA-binding transcriptional regulator</fullName>
    </submittedName>
</protein>
<dbReference type="AlphaFoldDB" id="A0A379Y2L3"/>
<dbReference type="Proteomes" id="UP000254765">
    <property type="component" value="Unassembled WGS sequence"/>
</dbReference>
<dbReference type="RefSeq" id="WP_072009635.1">
    <property type="nucleotide sequence ID" value="NZ_AP021873.1"/>
</dbReference>
<feature type="region of interest" description="Disordered" evidence="1">
    <location>
        <begin position="55"/>
        <end position="84"/>
    </location>
</feature>
<name>A0A379Y2L3_SERMA</name>
<organism evidence="3 4">
    <name type="scientific">Serratia marcescens</name>
    <dbReference type="NCBI Taxonomy" id="615"/>
    <lineage>
        <taxon>Bacteria</taxon>
        <taxon>Pseudomonadati</taxon>
        <taxon>Pseudomonadota</taxon>
        <taxon>Gammaproteobacteria</taxon>
        <taxon>Enterobacterales</taxon>
        <taxon>Yersiniaceae</taxon>
        <taxon>Serratia</taxon>
    </lineage>
</organism>
<proteinExistence type="predicted"/>
<accession>A0A379Y2L3</accession>
<reference evidence="3 4" key="1">
    <citation type="submission" date="2018-06" db="EMBL/GenBank/DDBJ databases">
        <authorList>
            <consortium name="Pathogen Informatics"/>
            <person name="Doyle S."/>
        </authorList>
    </citation>
    <scope>NUCLEOTIDE SEQUENCE [LARGE SCALE GENOMIC DNA]</scope>
    <source>
        <strain evidence="3 4">NCTC10211</strain>
    </source>
</reference>
<dbReference type="Pfam" id="PF04606">
    <property type="entry name" value="Ogr_Delta"/>
    <property type="match status" value="1"/>
</dbReference>
<dbReference type="EMBL" id="UGYK01000002">
    <property type="protein sequence ID" value="SUI39979.1"/>
    <property type="molecule type" value="Genomic_DNA"/>
</dbReference>
<feature type="domain" description="Zinc finger Ogr/Delta-type" evidence="2">
    <location>
        <begin position="3"/>
        <end position="49"/>
    </location>
</feature>
<evidence type="ECO:0000256" key="1">
    <source>
        <dbReference type="SAM" id="MobiDB-lite"/>
    </source>
</evidence>
<sequence length="84" mass="9735">MMRCPLCTHASYTRTSRYITERTKEAYYQCQSLTCSCTFKTVESVDKILCQPIQAQPADENAPPPPKERTLNRCRRYSSNPTMH</sequence>
<evidence type="ECO:0000313" key="4">
    <source>
        <dbReference type="Proteomes" id="UP000254765"/>
    </source>
</evidence>
<evidence type="ECO:0000259" key="2">
    <source>
        <dbReference type="Pfam" id="PF04606"/>
    </source>
</evidence>
<gene>
    <name evidence="3" type="ORF">NCTC10211_00526</name>
</gene>
<dbReference type="InterPro" id="IPR007684">
    <property type="entry name" value="Znf_Ogr/Delta"/>
</dbReference>
<evidence type="ECO:0000313" key="3">
    <source>
        <dbReference type="EMBL" id="SUI39979.1"/>
    </source>
</evidence>
<keyword evidence="3" id="KW-0238">DNA-binding</keyword>